<dbReference type="AlphaFoldDB" id="A0A6G9ZEA2"/>
<sequence length="151" mass="16411">MIPGDYRHLRSLAEPGSGSSGARFRELPLIAVREQHTPRAHYALRPIDSQGRITDRSLAVRMGWVPGQRLQWRIDGGVIVLSPADHGPARVTNARHLRLPARVCQAAAIRTGDRILFVVRSDATCLIAIPPKVVDEMVTARLADVAEGGAA</sequence>
<evidence type="ECO:0008006" key="3">
    <source>
        <dbReference type="Google" id="ProtNLM"/>
    </source>
</evidence>
<dbReference type="EMBL" id="CP046173">
    <property type="protein sequence ID" value="QIS23731.1"/>
    <property type="molecule type" value="Genomic_DNA"/>
</dbReference>
<organism evidence="1 2">
    <name type="scientific">Nocardia terpenica</name>
    <dbReference type="NCBI Taxonomy" id="455432"/>
    <lineage>
        <taxon>Bacteria</taxon>
        <taxon>Bacillati</taxon>
        <taxon>Actinomycetota</taxon>
        <taxon>Actinomycetes</taxon>
        <taxon>Mycobacteriales</taxon>
        <taxon>Nocardiaceae</taxon>
        <taxon>Nocardia</taxon>
    </lineage>
</organism>
<proteinExistence type="predicted"/>
<gene>
    <name evidence="1" type="ORF">F6W96_41065</name>
</gene>
<name>A0A6G9ZEA2_9NOCA</name>
<evidence type="ECO:0000313" key="1">
    <source>
        <dbReference type="EMBL" id="QIS23731.1"/>
    </source>
</evidence>
<dbReference type="Proteomes" id="UP000500953">
    <property type="component" value="Chromosome"/>
</dbReference>
<accession>A0A6G9ZEA2</accession>
<reference evidence="1 2" key="1">
    <citation type="journal article" date="2019" name="ACS Chem. Biol.">
        <title>Identification and Mobilization of a Cryptic Antibiotic Biosynthesis Gene Locus from a Human-Pathogenic Nocardia Isolate.</title>
        <authorList>
            <person name="Herisse M."/>
            <person name="Ishida K."/>
            <person name="Porter J.L."/>
            <person name="Howden B."/>
            <person name="Hertweck C."/>
            <person name="Stinear T.P."/>
            <person name="Pidot S.J."/>
        </authorList>
    </citation>
    <scope>NUCLEOTIDE SEQUENCE [LARGE SCALE GENOMIC DNA]</scope>
    <source>
        <strain evidence="1 2">AUSMDU00012715</strain>
    </source>
</reference>
<protein>
    <recommendedName>
        <fullName evidence="3">AbrB/MazE/SpoVT family DNA-binding domain-containing protein</fullName>
    </recommendedName>
</protein>
<dbReference type="RefSeq" id="WP_167491050.1">
    <property type="nucleotide sequence ID" value="NZ_CP046173.1"/>
</dbReference>
<evidence type="ECO:0000313" key="2">
    <source>
        <dbReference type="Proteomes" id="UP000500953"/>
    </source>
</evidence>